<evidence type="ECO:0000313" key="3">
    <source>
        <dbReference type="Proteomes" id="UP000564536"/>
    </source>
</evidence>
<organism evidence="2 3">
    <name type="scientific">Listeria weihenstephanensis</name>
    <dbReference type="NCBI Taxonomy" id="1006155"/>
    <lineage>
        <taxon>Bacteria</taxon>
        <taxon>Bacillati</taxon>
        <taxon>Bacillota</taxon>
        <taxon>Bacilli</taxon>
        <taxon>Bacillales</taxon>
        <taxon>Listeriaceae</taxon>
        <taxon>Listeria</taxon>
    </lineage>
</organism>
<reference evidence="2 3" key="1">
    <citation type="submission" date="2020-03" db="EMBL/GenBank/DDBJ databases">
        <title>Soil Listeria distribution.</title>
        <authorList>
            <person name="Liao J."/>
            <person name="Wiedmann M."/>
        </authorList>
    </citation>
    <scope>NUCLEOTIDE SEQUENCE [LARGE SCALE GENOMIC DNA]</scope>
    <source>
        <strain evidence="2 3">FSL L7-1523</strain>
    </source>
</reference>
<feature type="transmembrane region" description="Helical" evidence="1">
    <location>
        <begin position="6"/>
        <end position="28"/>
    </location>
</feature>
<name>A0A841Z5L1_9LIST</name>
<protein>
    <submittedName>
        <fullName evidence="2">Putative holin-like toxin</fullName>
    </submittedName>
</protein>
<proteinExistence type="predicted"/>
<accession>A0A841Z5L1</accession>
<dbReference type="Pfam" id="PF16935">
    <property type="entry name" value="Hol_Tox"/>
    <property type="match status" value="1"/>
</dbReference>
<dbReference type="RefSeq" id="WP_185425641.1">
    <property type="nucleotide sequence ID" value="NZ_JAARRL010000010.1"/>
</dbReference>
<dbReference type="EMBL" id="JAARRL010000010">
    <property type="protein sequence ID" value="MBC1500508.1"/>
    <property type="molecule type" value="Genomic_DNA"/>
</dbReference>
<keyword evidence="1" id="KW-1133">Transmembrane helix</keyword>
<keyword evidence="1" id="KW-0472">Membrane</keyword>
<gene>
    <name evidence="2" type="ORF">HB943_07810</name>
</gene>
<comment type="caution">
    <text evidence="2">The sequence shown here is derived from an EMBL/GenBank/DDBJ whole genome shotgun (WGS) entry which is preliminary data.</text>
</comment>
<evidence type="ECO:0000256" key="1">
    <source>
        <dbReference type="SAM" id="Phobius"/>
    </source>
</evidence>
<evidence type="ECO:0000313" key="2">
    <source>
        <dbReference type="EMBL" id="MBC1500508.1"/>
    </source>
</evidence>
<sequence>MSVAEAMALMLGFGSFIVSFIGLIVVIVKAMQKDKE</sequence>
<dbReference type="InterPro" id="IPR031616">
    <property type="entry name" value="BsrE-like"/>
</dbReference>
<dbReference type="Proteomes" id="UP000564536">
    <property type="component" value="Unassembled WGS sequence"/>
</dbReference>
<dbReference type="AlphaFoldDB" id="A0A841Z5L1"/>
<keyword evidence="1" id="KW-0812">Transmembrane</keyword>